<feature type="region of interest" description="Disordered" evidence="7">
    <location>
        <begin position="1"/>
        <end position="80"/>
    </location>
</feature>
<evidence type="ECO:0000256" key="8">
    <source>
        <dbReference type="SAM" id="Phobius"/>
    </source>
</evidence>
<evidence type="ECO:0000313" key="9">
    <source>
        <dbReference type="EMBL" id="KAL3077899.1"/>
    </source>
</evidence>
<comment type="similarity">
    <text evidence="2">Belongs to the ADIPOR family.</text>
</comment>
<feature type="transmembrane region" description="Helical" evidence="8">
    <location>
        <begin position="207"/>
        <end position="226"/>
    </location>
</feature>
<evidence type="ECO:0000256" key="1">
    <source>
        <dbReference type="ARBA" id="ARBA00004141"/>
    </source>
</evidence>
<keyword evidence="4 8" id="KW-1133">Transmembrane helix</keyword>
<proteinExistence type="inferred from homology"/>
<feature type="binding site" evidence="6">
    <location>
        <position position="258"/>
    </location>
    <ligand>
        <name>Zn(2+)</name>
        <dbReference type="ChEBI" id="CHEBI:29105"/>
    </ligand>
</feature>
<evidence type="ECO:0000313" key="10">
    <source>
        <dbReference type="Proteomes" id="UP001620645"/>
    </source>
</evidence>
<evidence type="ECO:0008006" key="11">
    <source>
        <dbReference type="Google" id="ProtNLM"/>
    </source>
</evidence>
<evidence type="ECO:0000256" key="6">
    <source>
        <dbReference type="PIRSR" id="PIRSR604254-1"/>
    </source>
</evidence>
<dbReference type="Pfam" id="PF03006">
    <property type="entry name" value="HlyIII"/>
    <property type="match status" value="2"/>
</dbReference>
<evidence type="ECO:0000256" key="7">
    <source>
        <dbReference type="SAM" id="MobiDB-lite"/>
    </source>
</evidence>
<dbReference type="Proteomes" id="UP001620645">
    <property type="component" value="Unassembled WGS sequence"/>
</dbReference>
<accession>A0ABD2IC73</accession>
<evidence type="ECO:0000256" key="4">
    <source>
        <dbReference type="ARBA" id="ARBA00022989"/>
    </source>
</evidence>
<evidence type="ECO:0000256" key="5">
    <source>
        <dbReference type="ARBA" id="ARBA00023136"/>
    </source>
</evidence>
<protein>
    <recommendedName>
        <fullName evidence="11">Adiponectin receptor protein</fullName>
    </recommendedName>
</protein>
<evidence type="ECO:0000256" key="2">
    <source>
        <dbReference type="ARBA" id="ARBA00007018"/>
    </source>
</evidence>
<keyword evidence="5 8" id="KW-0472">Membrane</keyword>
<keyword evidence="10" id="KW-1185">Reference proteome</keyword>
<organism evidence="9 10">
    <name type="scientific">Heterodera schachtii</name>
    <name type="common">Sugarbeet cyst nematode worm</name>
    <name type="synonym">Tylenchus schachtii</name>
    <dbReference type="NCBI Taxonomy" id="97005"/>
    <lineage>
        <taxon>Eukaryota</taxon>
        <taxon>Metazoa</taxon>
        <taxon>Ecdysozoa</taxon>
        <taxon>Nematoda</taxon>
        <taxon>Chromadorea</taxon>
        <taxon>Rhabditida</taxon>
        <taxon>Tylenchina</taxon>
        <taxon>Tylenchomorpha</taxon>
        <taxon>Tylenchoidea</taxon>
        <taxon>Heteroderidae</taxon>
        <taxon>Heteroderinae</taxon>
        <taxon>Heterodera</taxon>
    </lineage>
</organism>
<dbReference type="GO" id="GO:0016020">
    <property type="term" value="C:membrane"/>
    <property type="evidence" value="ECO:0007669"/>
    <property type="project" value="UniProtKB-SubCell"/>
</dbReference>
<feature type="transmembrane region" description="Helical" evidence="8">
    <location>
        <begin position="277"/>
        <end position="296"/>
    </location>
</feature>
<feature type="transmembrane region" description="Helical" evidence="8">
    <location>
        <begin position="423"/>
        <end position="443"/>
    </location>
</feature>
<keyword evidence="3 8" id="KW-0812">Transmembrane</keyword>
<keyword evidence="6" id="KW-0862">Zinc</keyword>
<feature type="binding site" evidence="6">
    <location>
        <position position="421"/>
    </location>
    <ligand>
        <name>Zn(2+)</name>
        <dbReference type="ChEBI" id="CHEBI:29105"/>
    </ligand>
</feature>
<name>A0ABD2IC73_HETSC</name>
<keyword evidence="6" id="KW-0479">Metal-binding</keyword>
<feature type="transmembrane region" description="Helical" evidence="8">
    <location>
        <begin position="238"/>
        <end position="257"/>
    </location>
</feature>
<comment type="caution">
    <text evidence="9">The sequence shown here is derived from an EMBL/GenBank/DDBJ whole genome shotgun (WGS) entry which is preliminary data.</text>
</comment>
<dbReference type="EMBL" id="JBICCN010000319">
    <property type="protein sequence ID" value="KAL3077899.1"/>
    <property type="molecule type" value="Genomic_DNA"/>
</dbReference>
<feature type="transmembrane region" description="Helical" evidence="8">
    <location>
        <begin position="386"/>
        <end position="403"/>
    </location>
</feature>
<reference evidence="9 10" key="1">
    <citation type="submission" date="2024-10" db="EMBL/GenBank/DDBJ databases">
        <authorList>
            <person name="Kim D."/>
        </authorList>
    </citation>
    <scope>NUCLEOTIDE SEQUENCE [LARGE SCALE GENOMIC DNA]</scope>
    <source>
        <strain evidence="9">Taebaek</strain>
    </source>
</reference>
<evidence type="ECO:0000256" key="3">
    <source>
        <dbReference type="ARBA" id="ARBA00022692"/>
    </source>
</evidence>
<feature type="binding site" evidence="6">
    <location>
        <position position="425"/>
    </location>
    <ligand>
        <name>Zn(2+)</name>
        <dbReference type="ChEBI" id="CHEBI:29105"/>
    </ligand>
</feature>
<gene>
    <name evidence="9" type="ORF">niasHS_013428</name>
</gene>
<feature type="transmembrane region" description="Helical" evidence="8">
    <location>
        <begin position="358"/>
        <end position="379"/>
    </location>
</feature>
<comment type="subcellular location">
    <subcellularLocation>
        <location evidence="1">Membrane</location>
        <topology evidence="1">Multi-pass membrane protein</topology>
    </subcellularLocation>
</comment>
<dbReference type="PANTHER" id="PTHR20855">
    <property type="entry name" value="ADIPOR/PROGESTIN RECEPTOR-RELATED"/>
    <property type="match status" value="1"/>
</dbReference>
<sequence length="477" mass="54760">MEAERADQIAPSPNPCLIAKNTNAENPGNTRNEIQQPEKWTFKKGHRRAHSMPSNAQKADKTMANGKQQTIGEKQPEHKRRVMRHRHIRLKPNILNSSAAANASKKRHPQPNFDAIEVLEEEHEFEVPINEEEMMRFPGMEEGSQKSDKISVHRRFWQLNWKGVHFSGLPTWLQDNEFLHFGHRPPLPSFGSCFKSIFSLHTETGNILTHMYGAIAFIGIFIWFLVQAEDVVSWPDKLIFSSFFVGAILCMGMSFAFHTVQCHSEDIGRLFSKLDYAGISLLIIGSFVPWLYYAFFCRVLPMTIYISMIFLLGIAALVVSLFDKFSQPKYRPLRAIVFMAMGLSSELFALFYFHFLLLFFLCVVPALHLLVTDGIVWMFEKASFHWLILMGVLYLSGATIYMVRFPERCFPGKCDILCQSHQLFHLFVIFAAAVHYHGVLELAMKRLQDGSCSEQLISHSGSDEATIQWLDDRLRPY</sequence>
<feature type="transmembrane region" description="Helical" evidence="8">
    <location>
        <begin position="302"/>
        <end position="321"/>
    </location>
</feature>
<dbReference type="InterPro" id="IPR004254">
    <property type="entry name" value="AdipoR/HlyIII-related"/>
</dbReference>
<feature type="compositionally biased region" description="Polar residues" evidence="7">
    <location>
        <begin position="20"/>
        <end position="35"/>
    </location>
</feature>
<dbReference type="AlphaFoldDB" id="A0ABD2IC73"/>
<dbReference type="PANTHER" id="PTHR20855:SF52">
    <property type="entry name" value="ADIPONECTIN RECEPTOR PROTEIN"/>
    <property type="match status" value="1"/>
</dbReference>